<dbReference type="AlphaFoldDB" id="A0A0B5Q4I5"/>
<gene>
    <name evidence="5" type="ORF">BCD95_005612</name>
    <name evidence="6" type="ORF">CLBCK_12850</name>
    <name evidence="4" type="ORF">DFH45_001592</name>
    <name evidence="3" type="ORF">HF849_18195</name>
    <name evidence="2" type="ORF">HGI39_16845</name>
    <name evidence="1" type="ORF">LF65_00455</name>
</gene>
<dbReference type="Proteomes" id="UP000587880">
    <property type="component" value="Unassembled WGS sequence"/>
</dbReference>
<dbReference type="EMBL" id="JABAGD010000037">
    <property type="protein sequence ID" value="NMF06641.1"/>
    <property type="molecule type" value="Genomic_DNA"/>
</dbReference>
<protein>
    <submittedName>
        <fullName evidence="4">Phage antirepressor YoqD-like protein</fullName>
    </submittedName>
</protein>
<organism evidence="1 7">
    <name type="scientific">Clostridium beijerinckii</name>
    <name type="common">Clostridium MP</name>
    <dbReference type="NCBI Taxonomy" id="1520"/>
    <lineage>
        <taxon>Bacteria</taxon>
        <taxon>Bacillati</taxon>
        <taxon>Bacillota</taxon>
        <taxon>Clostridia</taxon>
        <taxon>Eubacteriales</taxon>
        <taxon>Clostridiaceae</taxon>
        <taxon>Clostridium</taxon>
    </lineage>
</organism>
<reference evidence="7" key="1">
    <citation type="submission" date="2014-12" db="EMBL/GenBank/DDBJ databases">
        <title>Genome sequence of Clostridium beijerinckii strain 59B.</title>
        <authorList>
            <person name="Little G.T."/>
            <person name="Minton N.P."/>
        </authorList>
    </citation>
    <scope>NUCLEOTIDE SEQUENCE [LARGE SCALE GENOMIC DNA]</scope>
    <source>
        <strain evidence="7">59B</strain>
    </source>
</reference>
<dbReference type="STRING" id="1520.LF65_00455"/>
<evidence type="ECO:0000313" key="5">
    <source>
        <dbReference type="EMBL" id="NSB17353.1"/>
    </source>
</evidence>
<evidence type="ECO:0000313" key="7">
    <source>
        <dbReference type="Proteomes" id="UP000031866"/>
    </source>
</evidence>
<proteinExistence type="predicted"/>
<name>A0A0B5Q4I5_CLOBE</name>
<dbReference type="Proteomes" id="UP000821656">
    <property type="component" value="Unassembled WGS sequence"/>
</dbReference>
<reference evidence="6 8" key="3">
    <citation type="submission" date="2016-05" db="EMBL/GenBank/DDBJ databases">
        <title>Microbial solvent formation.</title>
        <authorList>
            <person name="Poehlein A."/>
            <person name="Montoya Solano J.D."/>
            <person name="Flitsch S."/>
            <person name="Krabben P."/>
            <person name="Duerre P."/>
            <person name="Daniel R."/>
        </authorList>
    </citation>
    <scope>NUCLEOTIDE SEQUENCE [LARGE SCALE GENOMIC DNA]</scope>
    <source>
        <strain evidence="6 8">DSM 53</strain>
    </source>
</reference>
<dbReference type="Proteomes" id="UP000190973">
    <property type="component" value="Unassembled WGS sequence"/>
</dbReference>
<accession>A0A0B5Q4I5</accession>
<dbReference type="EMBL" id="JABTDW010000001">
    <property type="protein sequence ID" value="NSB17353.1"/>
    <property type="molecule type" value="Genomic_DNA"/>
</dbReference>
<reference evidence="5" key="6">
    <citation type="submission" date="2020-06" db="EMBL/GenBank/DDBJ databases">
        <title>Genomic insights into acetone-butanol-ethanol (ABE) fermentation by sequencing solventogenic clostridia strains.</title>
        <authorList>
            <person name="Brown S."/>
        </authorList>
    </citation>
    <scope>NUCLEOTIDE SEQUENCE</scope>
    <source>
        <strain evidence="5">DJ123</strain>
        <strain evidence="4">DJ126</strain>
    </source>
</reference>
<reference evidence="2" key="4">
    <citation type="submission" date="2020-04" db="EMBL/GenBank/DDBJ databases">
        <authorList>
            <person name="Brown S."/>
        </authorList>
    </citation>
    <scope>NUCLEOTIDE SEQUENCE</scope>
    <source>
        <strain evidence="2">DJ015</strain>
    </source>
</reference>
<dbReference type="RefSeq" id="WP_023974841.1">
    <property type="nucleotide sequence ID" value="NZ_BKAK01000060.1"/>
</dbReference>
<evidence type="ECO:0000313" key="3">
    <source>
        <dbReference type="EMBL" id="NMF06641.1"/>
    </source>
</evidence>
<dbReference type="Proteomes" id="UP001194098">
    <property type="component" value="Unassembled WGS sequence"/>
</dbReference>
<evidence type="ECO:0000313" key="6">
    <source>
        <dbReference type="EMBL" id="OOM63063.1"/>
    </source>
</evidence>
<dbReference type="EMBL" id="JABSXK010000001">
    <property type="protein sequence ID" value="NRV08629.1"/>
    <property type="molecule type" value="Genomic_DNA"/>
</dbReference>
<dbReference type="EMBL" id="LZZI01000017">
    <property type="protein sequence ID" value="OOM63063.1"/>
    <property type="molecule type" value="Genomic_DNA"/>
</dbReference>
<reference evidence="3 9" key="5">
    <citation type="submission" date="2020-04" db="EMBL/GenBank/DDBJ databases">
        <authorList>
            <person name="Hitch T.C.A."/>
            <person name="Wylensek D."/>
            <person name="Clavel T."/>
        </authorList>
    </citation>
    <scope>NUCLEOTIDE SEQUENCE [LARGE SCALE GENOMIC DNA]</scope>
    <source>
        <strain evidence="3 9">WB01_NA02</strain>
    </source>
</reference>
<dbReference type="GeneID" id="66343308"/>
<dbReference type="EMBL" id="CP010086">
    <property type="protein sequence ID" value="AJG97099.1"/>
    <property type="molecule type" value="Genomic_DNA"/>
</dbReference>
<sequence length="102" mass="12221">MQNGLKYIEILNNICKYYGIDEENFIELLKNRDNKYILLLLLKYNHCLDTERVKEVFNLKTSKSISNNLKLAEEKLLINRLFREKYFELEDNIGKNSMTNLL</sequence>
<evidence type="ECO:0000313" key="9">
    <source>
        <dbReference type="Proteomes" id="UP000587880"/>
    </source>
</evidence>
<reference evidence="2" key="7">
    <citation type="journal article" date="2022" name="Nat. Biotechnol.">
        <title>Carbon-negative production of acetone and isopropanol by gas fermentation at industrial pilot scale.</title>
        <authorList>
            <person name="Liew F.E."/>
            <person name="Nogle R."/>
            <person name="Abdalla T."/>
            <person name="Rasor B.J."/>
            <person name="Canter C."/>
            <person name="Jensen R.O."/>
            <person name="Wang L."/>
            <person name="Strutz J."/>
            <person name="Chirania P."/>
            <person name="De Tissera S."/>
            <person name="Mueller A.P."/>
            <person name="Ruan Z."/>
            <person name="Gao A."/>
            <person name="Tran L."/>
            <person name="Engle N.L."/>
            <person name="Bromley J.C."/>
            <person name="Daniell J."/>
            <person name="Conrado R."/>
            <person name="Tschaplinski T.J."/>
            <person name="Giannone R.J."/>
            <person name="Hettich R.L."/>
            <person name="Karim A.S."/>
            <person name="Simpson S.D."/>
            <person name="Brown S.D."/>
            <person name="Leang C."/>
            <person name="Jewett M.C."/>
            <person name="Kopke M."/>
        </authorList>
    </citation>
    <scope>NUCLEOTIDE SEQUENCE</scope>
    <source>
        <strain evidence="2">DJ015</strain>
    </source>
</reference>
<dbReference type="EMBL" id="JABAGV010000049">
    <property type="protein sequence ID" value="MBC2476340.1"/>
    <property type="molecule type" value="Genomic_DNA"/>
</dbReference>
<evidence type="ECO:0000313" key="8">
    <source>
        <dbReference type="Proteomes" id="UP000190973"/>
    </source>
</evidence>
<evidence type="ECO:0000313" key="1">
    <source>
        <dbReference type="EMBL" id="AJG97099.1"/>
    </source>
</evidence>
<dbReference type="Proteomes" id="UP000031866">
    <property type="component" value="Chromosome"/>
</dbReference>
<evidence type="ECO:0000313" key="2">
    <source>
        <dbReference type="EMBL" id="MBC2476340.1"/>
    </source>
</evidence>
<evidence type="ECO:0000313" key="4">
    <source>
        <dbReference type="EMBL" id="NRV08629.1"/>
    </source>
</evidence>
<dbReference type="OrthoDB" id="1930532at2"/>
<dbReference type="Proteomes" id="UP000822184">
    <property type="component" value="Unassembled WGS sequence"/>
</dbReference>
<dbReference type="KEGG" id="cbei:LF65_00455"/>
<reference evidence="1" key="2">
    <citation type="submission" date="2016-02" db="EMBL/GenBank/DDBJ databases">
        <title>Genome sequence of Clostridium beijerinckii strain 59B.</title>
        <authorList>
            <person name="Little G.T."/>
            <person name="Minton N.P."/>
        </authorList>
    </citation>
    <scope>NUCLEOTIDE SEQUENCE</scope>
    <source>
        <strain evidence="1">NCIMB 14988</strain>
    </source>
</reference>